<dbReference type="AlphaFoldDB" id="D8SXE5"/>
<accession>D8SXE5</accession>
<name>D8SXE5_SELML</name>
<gene>
    <name evidence="1" type="ORF">SELMODRAFT_426760</name>
</gene>
<dbReference type="Proteomes" id="UP000001514">
    <property type="component" value="Unassembled WGS sequence"/>
</dbReference>
<sequence>MADNVQNTYNNLNRLLIHYYFKKKNSKHPNLKKPESSSSKRWSRGLSCLCRMLARKAEARPPKKDLHRFVKWPKYVRIQSFESSTAEGSSYDQPIHQLDQQHDHDFVMLKLPSPAAALFKMLLKKNERILKRAGRSHSFSKMVSGE</sequence>
<dbReference type="KEGG" id="smo:SELMODRAFT_426760"/>
<keyword evidence="2" id="KW-1185">Reference proteome</keyword>
<organism evidence="2">
    <name type="scientific">Selaginella moellendorffii</name>
    <name type="common">Spikemoss</name>
    <dbReference type="NCBI Taxonomy" id="88036"/>
    <lineage>
        <taxon>Eukaryota</taxon>
        <taxon>Viridiplantae</taxon>
        <taxon>Streptophyta</taxon>
        <taxon>Embryophyta</taxon>
        <taxon>Tracheophyta</taxon>
        <taxon>Lycopodiopsida</taxon>
        <taxon>Selaginellales</taxon>
        <taxon>Selaginellaceae</taxon>
        <taxon>Selaginella</taxon>
    </lineage>
</organism>
<evidence type="ECO:0008006" key="3">
    <source>
        <dbReference type="Google" id="ProtNLM"/>
    </source>
</evidence>
<proteinExistence type="predicted"/>
<dbReference type="InParanoid" id="D8SXE5"/>
<reference evidence="1 2" key="1">
    <citation type="journal article" date="2011" name="Science">
        <title>The Selaginella genome identifies genetic changes associated with the evolution of vascular plants.</title>
        <authorList>
            <person name="Banks J.A."/>
            <person name="Nishiyama T."/>
            <person name="Hasebe M."/>
            <person name="Bowman J.L."/>
            <person name="Gribskov M."/>
            <person name="dePamphilis C."/>
            <person name="Albert V.A."/>
            <person name="Aono N."/>
            <person name="Aoyama T."/>
            <person name="Ambrose B.A."/>
            <person name="Ashton N.W."/>
            <person name="Axtell M.J."/>
            <person name="Barker E."/>
            <person name="Barker M.S."/>
            <person name="Bennetzen J.L."/>
            <person name="Bonawitz N.D."/>
            <person name="Chapple C."/>
            <person name="Cheng C."/>
            <person name="Correa L.G."/>
            <person name="Dacre M."/>
            <person name="DeBarry J."/>
            <person name="Dreyer I."/>
            <person name="Elias M."/>
            <person name="Engstrom E.M."/>
            <person name="Estelle M."/>
            <person name="Feng L."/>
            <person name="Finet C."/>
            <person name="Floyd S.K."/>
            <person name="Frommer W.B."/>
            <person name="Fujita T."/>
            <person name="Gramzow L."/>
            <person name="Gutensohn M."/>
            <person name="Harholt J."/>
            <person name="Hattori M."/>
            <person name="Heyl A."/>
            <person name="Hirai T."/>
            <person name="Hiwatashi Y."/>
            <person name="Ishikawa M."/>
            <person name="Iwata M."/>
            <person name="Karol K.G."/>
            <person name="Koehler B."/>
            <person name="Kolukisaoglu U."/>
            <person name="Kubo M."/>
            <person name="Kurata T."/>
            <person name="Lalonde S."/>
            <person name="Li K."/>
            <person name="Li Y."/>
            <person name="Litt A."/>
            <person name="Lyons E."/>
            <person name="Manning G."/>
            <person name="Maruyama T."/>
            <person name="Michael T.P."/>
            <person name="Mikami K."/>
            <person name="Miyazaki S."/>
            <person name="Morinaga S."/>
            <person name="Murata T."/>
            <person name="Mueller-Roeber B."/>
            <person name="Nelson D.R."/>
            <person name="Obara M."/>
            <person name="Oguri Y."/>
            <person name="Olmstead R.G."/>
            <person name="Onodera N."/>
            <person name="Petersen B.L."/>
            <person name="Pils B."/>
            <person name="Prigge M."/>
            <person name="Rensing S.A."/>
            <person name="Riano-Pachon D.M."/>
            <person name="Roberts A.W."/>
            <person name="Sato Y."/>
            <person name="Scheller H.V."/>
            <person name="Schulz B."/>
            <person name="Schulz C."/>
            <person name="Shakirov E.V."/>
            <person name="Shibagaki N."/>
            <person name="Shinohara N."/>
            <person name="Shippen D.E."/>
            <person name="Soerensen I."/>
            <person name="Sotooka R."/>
            <person name="Sugimoto N."/>
            <person name="Sugita M."/>
            <person name="Sumikawa N."/>
            <person name="Tanurdzic M."/>
            <person name="Theissen G."/>
            <person name="Ulvskov P."/>
            <person name="Wakazuki S."/>
            <person name="Weng J.K."/>
            <person name="Willats W.W."/>
            <person name="Wipf D."/>
            <person name="Wolf P.G."/>
            <person name="Yang L."/>
            <person name="Zimmer A.D."/>
            <person name="Zhu Q."/>
            <person name="Mitros T."/>
            <person name="Hellsten U."/>
            <person name="Loque D."/>
            <person name="Otillar R."/>
            <person name="Salamov A."/>
            <person name="Schmutz J."/>
            <person name="Shapiro H."/>
            <person name="Lindquist E."/>
            <person name="Lucas S."/>
            <person name="Rokhsar D."/>
            <person name="Grigoriev I.V."/>
        </authorList>
    </citation>
    <scope>NUCLEOTIDE SEQUENCE [LARGE SCALE GENOMIC DNA]</scope>
</reference>
<dbReference type="EMBL" id="GL377651">
    <property type="protein sequence ID" value="EFJ10792.1"/>
    <property type="molecule type" value="Genomic_DNA"/>
</dbReference>
<dbReference type="HOGENOM" id="CLU_1780657_0_0_1"/>
<evidence type="ECO:0000313" key="2">
    <source>
        <dbReference type="Proteomes" id="UP000001514"/>
    </source>
</evidence>
<protein>
    <recommendedName>
        <fullName evidence="3">60S ribosomal protein L7a</fullName>
    </recommendedName>
</protein>
<dbReference type="Gramene" id="EFJ10792">
    <property type="protein sequence ID" value="EFJ10792"/>
    <property type="gene ID" value="SELMODRAFT_426760"/>
</dbReference>
<evidence type="ECO:0000313" key="1">
    <source>
        <dbReference type="EMBL" id="EFJ10792.1"/>
    </source>
</evidence>